<dbReference type="PATRIC" id="fig|1121326.3.peg.2838"/>
<gene>
    <name evidence="1" type="ORF">CLMAG_28240</name>
</gene>
<name>A0A162TSL2_9CLOT</name>
<evidence type="ECO:0000313" key="1">
    <source>
        <dbReference type="EMBL" id="KZL93010.1"/>
    </source>
</evidence>
<reference evidence="1 2" key="1">
    <citation type="submission" date="2016-04" db="EMBL/GenBank/DDBJ databases">
        <title>Genome sequence of Clostridium magnum DSM 2767.</title>
        <authorList>
            <person name="Poehlein A."/>
            <person name="Uhlig R."/>
            <person name="Fischer R."/>
            <person name="Bahl H."/>
            <person name="Daniel R."/>
        </authorList>
    </citation>
    <scope>NUCLEOTIDE SEQUENCE [LARGE SCALE GENOMIC DNA]</scope>
    <source>
        <strain evidence="1 2">DSM 2767</strain>
    </source>
</reference>
<organism evidence="1 2">
    <name type="scientific">Clostridium magnum DSM 2767</name>
    <dbReference type="NCBI Taxonomy" id="1121326"/>
    <lineage>
        <taxon>Bacteria</taxon>
        <taxon>Bacillati</taxon>
        <taxon>Bacillota</taxon>
        <taxon>Clostridia</taxon>
        <taxon>Eubacteriales</taxon>
        <taxon>Clostridiaceae</taxon>
        <taxon>Clostridium</taxon>
    </lineage>
</organism>
<proteinExistence type="predicted"/>
<dbReference type="InterPro" id="IPR046313">
    <property type="entry name" value="DUF6465"/>
</dbReference>
<dbReference type="Pfam" id="PF20069">
    <property type="entry name" value="DUF6465"/>
    <property type="match status" value="1"/>
</dbReference>
<dbReference type="Proteomes" id="UP000076603">
    <property type="component" value="Unassembled WGS sequence"/>
</dbReference>
<comment type="caution">
    <text evidence="1">The sequence shown here is derived from an EMBL/GenBank/DDBJ whole genome shotgun (WGS) entry which is preliminary data.</text>
</comment>
<sequence length="44" mass="5196">MKVAKYLQFQGEEINIESLEKKIKAIWKDAGKLQKDIKTLKNLY</sequence>
<dbReference type="EMBL" id="LWAE01000002">
    <property type="protein sequence ID" value="KZL93010.1"/>
    <property type="molecule type" value="Genomic_DNA"/>
</dbReference>
<keyword evidence="2" id="KW-1185">Reference proteome</keyword>
<accession>A0A162TSL2</accession>
<protein>
    <submittedName>
        <fullName evidence="1">Uncharacterized protein</fullName>
    </submittedName>
</protein>
<evidence type="ECO:0000313" key="2">
    <source>
        <dbReference type="Proteomes" id="UP000076603"/>
    </source>
</evidence>
<dbReference type="AlphaFoldDB" id="A0A162TSL2"/>
<dbReference type="RefSeq" id="WP_242873019.1">
    <property type="nucleotide sequence ID" value="NZ_LWAE01000002.1"/>
</dbReference>